<keyword evidence="2" id="KW-1185">Reference proteome</keyword>
<sequence length="210" mass="24199">MKKHFDMIIINDGTLGNLELVLKEAWTYIFQDWNSTFRANHVVMINSSNNNFVFDDVSICKAQMAPTIYATGPKSNFFTKYMNYIIGFGVFVLIIFSMIICLCVYVCVVKYKNSKMEKRLEKAEFVQSFNRKASVVMEERLYASSRDLFQIGDKKLMINFESIIGRGASAVVYRGFLQGASPLNTHFKSIETQRFQNCDVAIKVFFIKLM</sequence>
<keyword evidence="1" id="KW-0812">Transmembrane</keyword>
<dbReference type="WBParaSite" id="ACRNAN_scaffold1507.g21905.t1">
    <property type="protein sequence ID" value="ACRNAN_scaffold1507.g21905.t1"/>
    <property type="gene ID" value="ACRNAN_scaffold1507.g21905"/>
</dbReference>
<protein>
    <submittedName>
        <fullName evidence="3">Protein kinase domain-containing protein</fullName>
    </submittedName>
</protein>
<accession>A0A914CWU3</accession>
<reference evidence="3" key="1">
    <citation type="submission" date="2022-11" db="UniProtKB">
        <authorList>
            <consortium name="WormBaseParasite"/>
        </authorList>
    </citation>
    <scope>IDENTIFICATION</scope>
</reference>
<evidence type="ECO:0000313" key="3">
    <source>
        <dbReference type="WBParaSite" id="ACRNAN_scaffold1507.g21905.t1"/>
    </source>
</evidence>
<organism evidence="2 3">
    <name type="scientific">Acrobeloides nanus</name>
    <dbReference type="NCBI Taxonomy" id="290746"/>
    <lineage>
        <taxon>Eukaryota</taxon>
        <taxon>Metazoa</taxon>
        <taxon>Ecdysozoa</taxon>
        <taxon>Nematoda</taxon>
        <taxon>Chromadorea</taxon>
        <taxon>Rhabditida</taxon>
        <taxon>Tylenchina</taxon>
        <taxon>Cephalobomorpha</taxon>
        <taxon>Cephaloboidea</taxon>
        <taxon>Cephalobidae</taxon>
        <taxon>Acrobeloides</taxon>
    </lineage>
</organism>
<keyword evidence="1" id="KW-0472">Membrane</keyword>
<feature type="transmembrane region" description="Helical" evidence="1">
    <location>
        <begin position="84"/>
        <end position="109"/>
    </location>
</feature>
<name>A0A914CWU3_9BILA</name>
<proteinExistence type="predicted"/>
<evidence type="ECO:0000256" key="1">
    <source>
        <dbReference type="SAM" id="Phobius"/>
    </source>
</evidence>
<evidence type="ECO:0000313" key="2">
    <source>
        <dbReference type="Proteomes" id="UP000887540"/>
    </source>
</evidence>
<dbReference type="Proteomes" id="UP000887540">
    <property type="component" value="Unplaced"/>
</dbReference>
<dbReference type="AlphaFoldDB" id="A0A914CWU3"/>
<keyword evidence="1" id="KW-1133">Transmembrane helix</keyword>